<reference evidence="1" key="1">
    <citation type="submission" date="2018-02" db="EMBL/GenBank/DDBJ databases">
        <title>Rhizophora mucronata_Transcriptome.</title>
        <authorList>
            <person name="Meera S.P."/>
            <person name="Sreeshan A."/>
            <person name="Augustine A."/>
        </authorList>
    </citation>
    <scope>NUCLEOTIDE SEQUENCE</scope>
    <source>
        <tissue evidence="1">Leaf</tissue>
    </source>
</reference>
<organism evidence="1">
    <name type="scientific">Rhizophora mucronata</name>
    <name type="common">Asiatic mangrove</name>
    <dbReference type="NCBI Taxonomy" id="61149"/>
    <lineage>
        <taxon>Eukaryota</taxon>
        <taxon>Viridiplantae</taxon>
        <taxon>Streptophyta</taxon>
        <taxon>Embryophyta</taxon>
        <taxon>Tracheophyta</taxon>
        <taxon>Spermatophyta</taxon>
        <taxon>Magnoliopsida</taxon>
        <taxon>eudicotyledons</taxon>
        <taxon>Gunneridae</taxon>
        <taxon>Pentapetalae</taxon>
        <taxon>rosids</taxon>
        <taxon>fabids</taxon>
        <taxon>Malpighiales</taxon>
        <taxon>Rhizophoraceae</taxon>
        <taxon>Rhizophora</taxon>
    </lineage>
</organism>
<name>A0A2P2PUP4_RHIMU</name>
<dbReference type="AlphaFoldDB" id="A0A2P2PUP4"/>
<proteinExistence type="predicted"/>
<dbReference type="EMBL" id="GGEC01077988">
    <property type="protein sequence ID" value="MBX58472.1"/>
    <property type="molecule type" value="Transcribed_RNA"/>
</dbReference>
<evidence type="ECO:0000313" key="1">
    <source>
        <dbReference type="EMBL" id="MBX58472.1"/>
    </source>
</evidence>
<sequence length="25" mass="2752">MISANPTRLTPCSISYLMDMTSTMS</sequence>
<protein>
    <submittedName>
        <fullName evidence="1">Uncharacterized protein</fullName>
    </submittedName>
</protein>
<accession>A0A2P2PUP4</accession>